<dbReference type="GO" id="GO:0005634">
    <property type="term" value="C:nucleus"/>
    <property type="evidence" value="ECO:0007669"/>
    <property type="project" value="TreeGrafter"/>
</dbReference>
<dbReference type="PROSITE" id="PS50090">
    <property type="entry name" value="MYB_LIKE"/>
    <property type="match status" value="1"/>
</dbReference>
<accession>A0AA36AM70</accession>
<protein>
    <recommendedName>
        <fullName evidence="2">Myb-like domain-containing protein</fullName>
    </recommendedName>
</protein>
<dbReference type="PANTHER" id="PTHR23098">
    <property type="entry name" value="AGAP001331-PA-RELATED"/>
    <property type="match status" value="1"/>
</dbReference>
<dbReference type="PANTHER" id="PTHR23098:SF23">
    <property type="entry name" value="MYB-RELATED TRANSCRIPTION FACTOR, PARTNER OF PROFILIN-LIKE ISOFORM X2-RELATED"/>
    <property type="match status" value="1"/>
</dbReference>
<dbReference type="Pfam" id="PF13873">
    <property type="entry name" value="Myb_DNA-bind_5"/>
    <property type="match status" value="1"/>
</dbReference>
<sequence length="586" mass="64618">MLSRKRKANFTKQELEVLVANVQARKDILFTKRNTPVSNQAKQHAWECIARKVNSVESVMGEHRTVNDVRRKWVCLLSETKKAEMQRRRRNQGADGASGSSLGLSGALALGIGSGEYTPLLAEAILNISKSIGASASDGKTGSCSYSVDRNSSLHNSLEEVNELSLSAGDNNFIAGVAQVSHGLSNSSNQLISNTSVNDTAGNNTSYLQVSSVYSQSDILDDVEDQLNNSPSRNTQSPTMINKANANIVSNLKATGRSNVNQHNSGAHLTPDVTANTIYSVTNINNRENISAVNSDLGIVQITPNISSSVYGNNSVYLDETGDSKITLPDGSIVSVRKRRHSQQSNNELNRTNFNSEEIISDQDDDIQDIEIDPKQIDLNSAPVYSVSTYTNSSDSEQRDKSSYQVTALDSIAGSDTGNRLRTKRKRLHQISEHYSEKLYRVEKQRLLIEERRLAVEEERLSIEKELLALKKQRFNEERQQASHIQNSALGMSAGHTSTATIPSTLVDSSMLEENISIHSRERTGSDKDKNYLDELLVKEANLKKLVSNHSEEISKTDFGGGRYDIFGLEDSEIYTDFEDSVGISY</sequence>
<name>A0AA36AM70_OCTVU</name>
<dbReference type="AlphaFoldDB" id="A0AA36AM70"/>
<dbReference type="EMBL" id="OX597815">
    <property type="protein sequence ID" value="CAI9718726.1"/>
    <property type="molecule type" value="Genomic_DNA"/>
</dbReference>
<reference evidence="3" key="1">
    <citation type="submission" date="2023-08" db="EMBL/GenBank/DDBJ databases">
        <authorList>
            <person name="Alioto T."/>
            <person name="Alioto T."/>
            <person name="Gomez Garrido J."/>
        </authorList>
    </citation>
    <scope>NUCLEOTIDE SEQUENCE</scope>
</reference>
<dbReference type="InterPro" id="IPR001005">
    <property type="entry name" value="SANT/Myb"/>
</dbReference>
<evidence type="ECO:0000256" key="1">
    <source>
        <dbReference type="SAM" id="MobiDB-lite"/>
    </source>
</evidence>
<keyword evidence="4" id="KW-1185">Reference proteome</keyword>
<organism evidence="3 4">
    <name type="scientific">Octopus vulgaris</name>
    <name type="common">Common octopus</name>
    <dbReference type="NCBI Taxonomy" id="6645"/>
    <lineage>
        <taxon>Eukaryota</taxon>
        <taxon>Metazoa</taxon>
        <taxon>Spiralia</taxon>
        <taxon>Lophotrochozoa</taxon>
        <taxon>Mollusca</taxon>
        <taxon>Cephalopoda</taxon>
        <taxon>Coleoidea</taxon>
        <taxon>Octopodiformes</taxon>
        <taxon>Octopoda</taxon>
        <taxon>Incirrata</taxon>
        <taxon>Octopodidae</taxon>
        <taxon>Octopus</taxon>
    </lineage>
</organism>
<proteinExistence type="predicted"/>
<evidence type="ECO:0000313" key="4">
    <source>
        <dbReference type="Proteomes" id="UP001162480"/>
    </source>
</evidence>
<evidence type="ECO:0000259" key="2">
    <source>
        <dbReference type="PROSITE" id="PS50090"/>
    </source>
</evidence>
<feature type="domain" description="Myb-like" evidence="2">
    <location>
        <begin position="2"/>
        <end position="77"/>
    </location>
</feature>
<feature type="region of interest" description="Disordered" evidence="1">
    <location>
        <begin position="337"/>
        <end position="364"/>
    </location>
</feature>
<gene>
    <name evidence="3" type="ORF">OCTVUL_1B024439</name>
</gene>
<evidence type="ECO:0000313" key="3">
    <source>
        <dbReference type="EMBL" id="CAI9718726.1"/>
    </source>
</evidence>
<dbReference type="InterPro" id="IPR028002">
    <property type="entry name" value="Myb_DNA-bind_5"/>
</dbReference>
<feature type="compositionally biased region" description="Polar residues" evidence="1">
    <location>
        <begin position="343"/>
        <end position="356"/>
    </location>
</feature>
<dbReference type="Proteomes" id="UP001162480">
    <property type="component" value="Chromosome 2"/>
</dbReference>